<comment type="cofactor">
    <cofactor evidence="1">
        <name>Mn(2+)</name>
        <dbReference type="ChEBI" id="CHEBI:29035"/>
    </cofactor>
</comment>
<evidence type="ECO:0000256" key="12">
    <source>
        <dbReference type="ARBA" id="ARBA00023136"/>
    </source>
</evidence>
<evidence type="ECO:0000256" key="6">
    <source>
        <dbReference type="ARBA" id="ARBA00022676"/>
    </source>
</evidence>
<evidence type="ECO:0000256" key="9">
    <source>
        <dbReference type="ARBA" id="ARBA00022723"/>
    </source>
</evidence>
<dbReference type="GO" id="GO:0016020">
    <property type="term" value="C:membrane"/>
    <property type="evidence" value="ECO:0007669"/>
    <property type="project" value="InterPro"/>
</dbReference>
<evidence type="ECO:0000256" key="14">
    <source>
        <dbReference type="SAM" id="Phobius"/>
    </source>
</evidence>
<feature type="domain" description="STT3/PglB/AglB core" evidence="17">
    <location>
        <begin position="454"/>
        <end position="581"/>
    </location>
</feature>
<feature type="transmembrane region" description="Helical" evidence="14">
    <location>
        <begin position="151"/>
        <end position="168"/>
    </location>
</feature>
<feature type="transmembrane region" description="Helical" evidence="14">
    <location>
        <begin position="241"/>
        <end position="260"/>
    </location>
</feature>
<feature type="transmembrane region" description="Helical" evidence="14">
    <location>
        <begin position="12"/>
        <end position="31"/>
    </location>
</feature>
<proteinExistence type="inferred from homology"/>
<dbReference type="Gene3D" id="3.40.1380.40">
    <property type="match status" value="1"/>
</dbReference>
<feature type="domain" description="Oligosaccharyl transferase STT3 N-terminal" evidence="15">
    <location>
        <begin position="25"/>
        <end position="401"/>
    </location>
</feature>
<evidence type="ECO:0000313" key="18">
    <source>
        <dbReference type="EMBL" id="OUT08491.1"/>
    </source>
</evidence>
<evidence type="ECO:0000259" key="17">
    <source>
        <dbReference type="Pfam" id="PF21436"/>
    </source>
</evidence>
<dbReference type="UniPathway" id="UPA00378"/>
<organism evidence="18 19">
    <name type="scientific">Campylobacter concisus</name>
    <dbReference type="NCBI Taxonomy" id="199"/>
    <lineage>
        <taxon>Bacteria</taxon>
        <taxon>Pseudomonadati</taxon>
        <taxon>Campylobacterota</taxon>
        <taxon>Epsilonproteobacteria</taxon>
        <taxon>Campylobacterales</taxon>
        <taxon>Campylobacteraceae</taxon>
        <taxon>Campylobacter</taxon>
    </lineage>
</organism>
<feature type="transmembrane region" description="Helical" evidence="14">
    <location>
        <begin position="359"/>
        <end position="376"/>
    </location>
</feature>
<keyword evidence="9" id="KW-0479">Metal-binding</keyword>
<evidence type="ECO:0000256" key="5">
    <source>
        <dbReference type="ARBA" id="ARBA00010810"/>
    </source>
</evidence>
<keyword evidence="11 14" id="KW-1133">Transmembrane helix</keyword>
<comment type="caution">
    <text evidence="18">The sequence shown here is derived from an EMBL/GenBank/DDBJ whole genome shotgun (WGS) entry which is preliminary data.</text>
</comment>
<keyword evidence="8 14" id="KW-0812">Transmembrane</keyword>
<feature type="transmembrane region" description="Helical" evidence="14">
    <location>
        <begin position="121"/>
        <end position="139"/>
    </location>
</feature>
<dbReference type="PANTHER" id="PTHR13872:SF1">
    <property type="entry name" value="DOLICHYL-DIPHOSPHOOLIGOSACCHARIDE--PROTEIN GLYCOSYLTRANSFERASE SUBUNIT STT3B"/>
    <property type="match status" value="1"/>
</dbReference>
<feature type="transmembrane region" description="Helical" evidence="14">
    <location>
        <begin position="196"/>
        <end position="212"/>
    </location>
</feature>
<sequence length="709" mass="80918">MHKVSVNCKILLIFLAAYLFGFAARMLWVLWAKDMPEFYFNGEFMLTTNDAYYYAEGARDMLAGFHQQNDSSPFNHPISTIVFYICKILPFKIESVMFYMSALLAPLIALPVILISNEFKALKAGAVAAFMSVILPGYLVRTSLGYFDSDMLNVTFALFIIYLLIRLLNANEQKFIVLPSLFVSLYLWWYQSSYALILSIIFIFFIYTLAFVRSRIENYQAIFFMFISIVSFNIFSKDPLIANKILILNLAVIASFYAIFCKYKKLLSPRNLSIFLAIMLAIFIYFGGFDLIISKIGSYVLKSSSEVASKFHFISEYTLIDEVKSASPLYFVYFMAGNILILLAAAVGYLALCFKFRPFLLSLPLLGLGTLSLFGGVRFAMYITPLVALGFGYFLHFFLNLFDLRNSLKNLSFFIFAAAALAPNLEIAYSYRPHTLITHDEAMALDQLKKAAKRDDYVLSWWDYGYAVRYFADVKTLNDPGRQGGENNYFVSLALRKDEATSAKLARVVSEYSDISFEKKSRVLEEILKDHNTSDLNLFLGQLESANFTMPAAKKEVFYYLVPDMIDIAPNIFRYSYIDVMSGERPKEEFFYYISPINSVSEAGIDLGNGYILPLKEPKFITQNGEKVAVKSFYKIKGSGKELQIDEKTIDDKAKISVLFLEDYARVVLVDENALNSALVQLFIFERADERYFEPFIISSGVKIYRLKV</sequence>
<evidence type="ECO:0000256" key="10">
    <source>
        <dbReference type="ARBA" id="ARBA00022842"/>
    </source>
</evidence>
<evidence type="ECO:0000313" key="19">
    <source>
        <dbReference type="Proteomes" id="UP000196317"/>
    </source>
</evidence>
<evidence type="ECO:0000259" key="15">
    <source>
        <dbReference type="Pfam" id="PF02516"/>
    </source>
</evidence>
<dbReference type="AlphaFoldDB" id="A0A1Y5MIT2"/>
<evidence type="ECO:0000259" key="16">
    <source>
        <dbReference type="Pfam" id="PF18527"/>
    </source>
</evidence>
<reference evidence="18 19" key="1">
    <citation type="submission" date="2017-04" db="EMBL/GenBank/DDBJ databases">
        <title>Complete genome of Campylobacter concisus ATCC 33237T and draft genomes for an additional eight well characterized C. concisus strains.</title>
        <authorList>
            <person name="Cornelius A.J."/>
            <person name="Miller W.G."/>
            <person name="Lastovica A.J."/>
            <person name="On S.L."/>
            <person name="French N.P."/>
            <person name="Vandenberg O."/>
            <person name="Biggs P.J."/>
        </authorList>
    </citation>
    <scope>NUCLEOTIDE SEQUENCE [LARGE SCALE GENOMIC DNA]</scope>
    <source>
        <strain evidence="18 19">CCUG 19995</strain>
    </source>
</reference>
<feature type="transmembrane region" description="Helical" evidence="14">
    <location>
        <begin position="272"/>
        <end position="293"/>
    </location>
</feature>
<evidence type="ECO:0000256" key="13">
    <source>
        <dbReference type="ARBA" id="ARBA00023211"/>
    </source>
</evidence>
<gene>
    <name evidence="18" type="ORF">B9N65_03215</name>
</gene>
<keyword evidence="7" id="KW-0808">Transferase</keyword>
<keyword evidence="13" id="KW-0464">Manganese</keyword>
<feature type="transmembrane region" description="Helical" evidence="14">
    <location>
        <begin position="219"/>
        <end position="235"/>
    </location>
</feature>
<feature type="transmembrane region" description="Helical" evidence="14">
    <location>
        <begin position="382"/>
        <end position="399"/>
    </location>
</feature>
<feature type="transmembrane region" description="Helical" evidence="14">
    <location>
        <begin position="411"/>
        <end position="431"/>
    </location>
</feature>
<dbReference type="InterPro" id="IPR048999">
    <property type="entry name" value="STT3-PglB_core"/>
</dbReference>
<feature type="transmembrane region" description="Helical" evidence="14">
    <location>
        <begin position="330"/>
        <end position="352"/>
    </location>
</feature>
<dbReference type="InterPro" id="IPR041563">
    <property type="entry name" value="STT3_PglB_C"/>
</dbReference>
<evidence type="ECO:0000256" key="8">
    <source>
        <dbReference type="ARBA" id="ARBA00022692"/>
    </source>
</evidence>
<dbReference type="EMBL" id="NDYN01000002">
    <property type="protein sequence ID" value="OUT08491.1"/>
    <property type="molecule type" value="Genomic_DNA"/>
</dbReference>
<keyword evidence="12 14" id="KW-0472">Membrane</keyword>
<feature type="domain" description="STT3 subunit PglB C-terminal" evidence="16">
    <location>
        <begin position="591"/>
        <end position="669"/>
    </location>
</feature>
<dbReference type="GO" id="GO:0004576">
    <property type="term" value="F:oligosaccharyl transferase activity"/>
    <property type="evidence" value="ECO:0007669"/>
    <property type="project" value="InterPro"/>
</dbReference>
<keyword evidence="6" id="KW-0328">Glycosyltransferase</keyword>
<keyword evidence="10" id="KW-0460">Magnesium</keyword>
<dbReference type="PANTHER" id="PTHR13872">
    <property type="entry name" value="DOLICHYL-DIPHOSPHOOLIGOSACCHARIDE--PROTEIN GLYCOSYLTRANSFERASE SUBUNIT"/>
    <property type="match status" value="1"/>
</dbReference>
<dbReference type="Pfam" id="PF18527">
    <property type="entry name" value="STT3_PglB_C"/>
    <property type="match status" value="1"/>
</dbReference>
<evidence type="ECO:0000256" key="1">
    <source>
        <dbReference type="ARBA" id="ARBA00001936"/>
    </source>
</evidence>
<evidence type="ECO:0000256" key="4">
    <source>
        <dbReference type="ARBA" id="ARBA00004922"/>
    </source>
</evidence>
<comment type="cofactor">
    <cofactor evidence="2">
        <name>Mg(2+)</name>
        <dbReference type="ChEBI" id="CHEBI:18420"/>
    </cofactor>
</comment>
<dbReference type="Proteomes" id="UP000196317">
    <property type="component" value="Unassembled WGS sequence"/>
</dbReference>
<evidence type="ECO:0000256" key="3">
    <source>
        <dbReference type="ARBA" id="ARBA00004127"/>
    </source>
</evidence>
<evidence type="ECO:0000256" key="11">
    <source>
        <dbReference type="ARBA" id="ARBA00022989"/>
    </source>
</evidence>
<protein>
    <submittedName>
        <fullName evidence="18">Uncharacterized protein</fullName>
    </submittedName>
</protein>
<dbReference type="InterPro" id="IPR003674">
    <property type="entry name" value="Oligo_trans_STT3"/>
</dbReference>
<name>A0A1Y5MIT2_9BACT</name>
<dbReference type="GO" id="GO:0012505">
    <property type="term" value="C:endomembrane system"/>
    <property type="evidence" value="ECO:0007669"/>
    <property type="project" value="UniProtKB-SubCell"/>
</dbReference>
<comment type="subcellular location">
    <subcellularLocation>
        <location evidence="3">Endomembrane system</location>
        <topology evidence="3">Multi-pass membrane protein</topology>
    </subcellularLocation>
</comment>
<dbReference type="Pfam" id="PF02516">
    <property type="entry name" value="STT3"/>
    <property type="match status" value="1"/>
</dbReference>
<comment type="similarity">
    <text evidence="5">Belongs to the STT3 family.</text>
</comment>
<dbReference type="GO" id="GO:0046872">
    <property type="term" value="F:metal ion binding"/>
    <property type="evidence" value="ECO:0007669"/>
    <property type="project" value="UniProtKB-KW"/>
</dbReference>
<dbReference type="Pfam" id="PF21436">
    <property type="entry name" value="STT3-PglB_core"/>
    <property type="match status" value="1"/>
</dbReference>
<dbReference type="RefSeq" id="WP_087582776.1">
    <property type="nucleotide sequence ID" value="NZ_NDYN01000002.1"/>
</dbReference>
<feature type="transmembrane region" description="Helical" evidence="14">
    <location>
        <begin position="96"/>
        <end position="114"/>
    </location>
</feature>
<comment type="pathway">
    <text evidence="4">Protein modification; protein glycosylation.</text>
</comment>
<dbReference type="InterPro" id="IPR048307">
    <property type="entry name" value="STT3_N"/>
</dbReference>
<accession>A0A1Y5MIT2</accession>
<evidence type="ECO:0000256" key="2">
    <source>
        <dbReference type="ARBA" id="ARBA00001946"/>
    </source>
</evidence>
<evidence type="ECO:0000256" key="7">
    <source>
        <dbReference type="ARBA" id="ARBA00022679"/>
    </source>
</evidence>